<comment type="caution">
    <text evidence="2">The sequence shown here is derived from an EMBL/GenBank/DDBJ whole genome shotgun (WGS) entry which is preliminary data.</text>
</comment>
<organism evidence="2 3">
    <name type="scientific">Corynebacterium urealyticum</name>
    <dbReference type="NCBI Taxonomy" id="43771"/>
    <lineage>
        <taxon>Bacteria</taxon>
        <taxon>Bacillati</taxon>
        <taxon>Actinomycetota</taxon>
        <taxon>Actinomycetes</taxon>
        <taxon>Mycobacteriales</taxon>
        <taxon>Corynebacteriaceae</taxon>
        <taxon>Corynebacterium</taxon>
    </lineage>
</organism>
<keyword evidence="1" id="KW-0812">Transmembrane</keyword>
<keyword evidence="1" id="KW-0472">Membrane</keyword>
<dbReference type="NCBIfam" id="NF033494">
    <property type="entry name" value="NSS_import_MetS"/>
    <property type="match status" value="1"/>
</dbReference>
<name>A0A5D4FZH4_9CORY</name>
<accession>A0A5D4FZH4</accession>
<dbReference type="InterPro" id="IPR031596">
    <property type="entry name" value="MaAIMP_sms"/>
</dbReference>
<proteinExistence type="predicted"/>
<evidence type="ECO:0000313" key="3">
    <source>
        <dbReference type="Proteomes" id="UP000324726"/>
    </source>
</evidence>
<dbReference type="NCBIfam" id="NF033493">
    <property type="entry name" value="MetS_like_NSS"/>
    <property type="match status" value="1"/>
</dbReference>
<dbReference type="EMBL" id="VSZI01000001">
    <property type="protein sequence ID" value="TYR20655.1"/>
    <property type="molecule type" value="Genomic_DNA"/>
</dbReference>
<dbReference type="Pfam" id="PF16951">
    <property type="entry name" value="MaAIMP_sms"/>
    <property type="match status" value="1"/>
</dbReference>
<keyword evidence="1" id="KW-1133">Transmembrane helix</keyword>
<reference evidence="2 3" key="1">
    <citation type="submission" date="2019-08" db="EMBL/GenBank/DDBJ databases">
        <title>Draft genome of C. urealyticum strain VH4248.</title>
        <authorList>
            <person name="Navas J."/>
        </authorList>
    </citation>
    <scope>NUCLEOTIDE SEQUENCE [LARGE SCALE GENOMIC DNA]</scope>
    <source>
        <strain evidence="2 3">VH4248</strain>
    </source>
</reference>
<sequence length="55" mass="5703">MTAIALIMMVLFILVIWGGLVASVIMLTNSSDEESGELGTAPGTHDEALAAVRVS</sequence>
<protein>
    <submittedName>
        <fullName evidence="2">Methionine/alanine import NSS transporter subunit MetS</fullName>
    </submittedName>
</protein>
<dbReference type="Proteomes" id="UP000324726">
    <property type="component" value="Unassembled WGS sequence"/>
</dbReference>
<evidence type="ECO:0000313" key="2">
    <source>
        <dbReference type="EMBL" id="TYR20655.1"/>
    </source>
</evidence>
<evidence type="ECO:0000256" key="1">
    <source>
        <dbReference type="SAM" id="Phobius"/>
    </source>
</evidence>
<dbReference type="AlphaFoldDB" id="A0A5D4FZH4"/>
<feature type="transmembrane region" description="Helical" evidence="1">
    <location>
        <begin position="6"/>
        <end position="27"/>
    </location>
</feature>
<dbReference type="RefSeq" id="WP_148812577.1">
    <property type="nucleotide sequence ID" value="NZ_CP136640.1"/>
</dbReference>
<gene>
    <name evidence="2" type="primary">metS</name>
    <name evidence="2" type="ORF">FYJ87_06900</name>
</gene>